<dbReference type="EMBL" id="JASNQZ010000006">
    <property type="protein sequence ID" value="KAL0955456.1"/>
    <property type="molecule type" value="Genomic_DNA"/>
</dbReference>
<comment type="caution">
    <text evidence="2">The sequence shown here is derived from an EMBL/GenBank/DDBJ whole genome shotgun (WGS) entry which is preliminary data.</text>
</comment>
<keyword evidence="1" id="KW-0732">Signal</keyword>
<keyword evidence="3" id="KW-1185">Reference proteome</keyword>
<evidence type="ECO:0000313" key="3">
    <source>
        <dbReference type="Proteomes" id="UP001556367"/>
    </source>
</evidence>
<proteinExistence type="predicted"/>
<feature type="chain" id="PRO_5045123249" evidence="1">
    <location>
        <begin position="17"/>
        <end position="110"/>
    </location>
</feature>
<sequence length="110" mass="12008">MKYLALASLILPAVTAVLIHLPDIQVSGARTNITWTKTANDINFTIFLSDAANFLNLKGVLARNISAEPGYTEVTLPNIGETHNVVVKAVYPDWVDREISRSPAFTLRAA</sequence>
<protein>
    <submittedName>
        <fullName evidence="2">Uncharacterized protein</fullName>
    </submittedName>
</protein>
<evidence type="ECO:0000256" key="1">
    <source>
        <dbReference type="SAM" id="SignalP"/>
    </source>
</evidence>
<evidence type="ECO:0000313" key="2">
    <source>
        <dbReference type="EMBL" id="KAL0955456.1"/>
    </source>
</evidence>
<organism evidence="2 3">
    <name type="scientific">Hohenbuehelia grisea</name>
    <dbReference type="NCBI Taxonomy" id="104357"/>
    <lineage>
        <taxon>Eukaryota</taxon>
        <taxon>Fungi</taxon>
        <taxon>Dikarya</taxon>
        <taxon>Basidiomycota</taxon>
        <taxon>Agaricomycotina</taxon>
        <taxon>Agaricomycetes</taxon>
        <taxon>Agaricomycetidae</taxon>
        <taxon>Agaricales</taxon>
        <taxon>Pleurotineae</taxon>
        <taxon>Pleurotaceae</taxon>
        <taxon>Hohenbuehelia</taxon>
    </lineage>
</organism>
<accession>A0ABR3JIA9</accession>
<reference evidence="3" key="1">
    <citation type="submission" date="2024-06" db="EMBL/GenBank/DDBJ databases">
        <title>Multi-omics analyses provide insights into the biosynthesis of the anticancer antibiotic pleurotin in Hohenbuehelia grisea.</title>
        <authorList>
            <person name="Weaver J.A."/>
            <person name="Alberti F."/>
        </authorList>
    </citation>
    <scope>NUCLEOTIDE SEQUENCE [LARGE SCALE GENOMIC DNA]</scope>
    <source>
        <strain evidence="3">T-177</strain>
    </source>
</reference>
<gene>
    <name evidence="2" type="ORF">HGRIS_001698</name>
</gene>
<feature type="signal peptide" evidence="1">
    <location>
        <begin position="1"/>
        <end position="16"/>
    </location>
</feature>
<name>A0ABR3JIA9_9AGAR</name>
<dbReference type="Proteomes" id="UP001556367">
    <property type="component" value="Unassembled WGS sequence"/>
</dbReference>